<dbReference type="Pfam" id="PF22335">
    <property type="entry name" value="Cas10-Cmr2_palm2"/>
    <property type="match status" value="1"/>
</dbReference>
<evidence type="ECO:0000256" key="2">
    <source>
        <dbReference type="ARBA" id="ARBA00023118"/>
    </source>
</evidence>
<dbReference type="AlphaFoldDB" id="U5N6L6"/>
<gene>
    <name evidence="6" type="ORF">Cenrod_0814</name>
</gene>
<proteinExistence type="predicted"/>
<dbReference type="GO" id="GO:0051607">
    <property type="term" value="P:defense response to virus"/>
    <property type="evidence" value="ECO:0007669"/>
    <property type="project" value="UniProtKB-KW"/>
</dbReference>
<dbReference type="NCBIfam" id="TIGR02577">
    <property type="entry name" value="cas_TM1794_Cmr2"/>
    <property type="match status" value="1"/>
</dbReference>
<keyword evidence="2" id="KW-0051">Antiviral defense</keyword>
<dbReference type="InterPro" id="IPR054767">
    <property type="entry name" value="Cas10-Cmr2_palm2"/>
</dbReference>
<feature type="region of interest" description="Disordered" evidence="3">
    <location>
        <begin position="839"/>
        <end position="865"/>
    </location>
</feature>
<dbReference type="InterPro" id="IPR038242">
    <property type="entry name" value="Cmr2_N"/>
</dbReference>
<dbReference type="GO" id="GO:0016787">
    <property type="term" value="F:hydrolase activity"/>
    <property type="evidence" value="ECO:0007669"/>
    <property type="project" value="UniProtKB-KW"/>
</dbReference>
<sequence length="1020" mass="113084">MTNYTQKLTAWLHDPAEKQLVLLRDPAGHEGGTVAALSKLLELNRRKFDKRADHMAAAADRPNWPRDAHAGRYPAFEAVRFGHCAELIHPLSGERLALPGLELDVELDDIKKQSQAHFQSLIREDDRRTFLAFWRFGPEIPQGDDVQVGALWPLLPADSRTPDHSIWSHLDTVSAIHTALAGDENGPDQPALLVMSFGPVQGFIGQARSTSDLWAGSHLLSTLVWEALRPIVAELGPDVVVFPNLRGVPLVDAWLMQDQDGGPALRDLFERYGSPLLGREDDRNPLFAASLPNKFLAIVPSRQAQALAESALQAIKAKALEWAEQAAEKVFEAAGRTINDVTREQIRAQLADFPEGYWAAATWPLLKEDRSDLHEVAGKLQEVLRQIHPNLAEQGIFEPAIWQLLSKELELEGLHFLRPNAGILYPAVHALAERHLAATKALRPFAAARYEGHRCTLTAEAEWLTDDREHLGLNRTERNARSVWGELARRKPSWVKEGEHLGALATLKRMWPTLFAERVAALTGTGAETVRRFVVSTHALAISTSLENVLEELQDPAKPQRKAAIENALAHLPKELARFEPTVLPHRLVQAVHKAGLSKHLDDFKRLPAALEEQEDKANKADSDSTLRTLWGDVRPETYYALILMDGDRMGGWLSGADKETRLQYRKTWHSQILGKMDLLEQQHPALREYLDTHRPVSPGRHGAISQALNDFSSRIARHVVEECCKGKLLYAGGDDVLALVAVDDLFDAMQLLRLAYSGLAPDPAMQLDAFVGGLDGLKGTKPSKPSKPFLLSKGWGYLDGRLMTLMGAKATASMGAVVAHHTAPMGMVLRELRAAEKQAKNTRRPVPADLNAGGEGNQRNGKPKEYDRDAFCLKVLKRGGGAVTVTSPWWAGKPGEPDLARSALALMKQLAQELALTDFSRGAIYRAQLWFAGLTDDEGDRDNELWRERIACSLSAQFQRQKGTPEVARNVVDFVCDAMRPRHPRTAIENFLATSEFFAREARAIKQGIRSSATQESRS</sequence>
<dbReference type="RefSeq" id="WP_022771740.1">
    <property type="nucleotide sequence ID" value="NC_022576.1"/>
</dbReference>
<dbReference type="GO" id="GO:0000166">
    <property type="term" value="F:nucleotide binding"/>
    <property type="evidence" value="ECO:0007669"/>
    <property type="project" value="UniProtKB-KW"/>
</dbReference>
<dbReference type="KEGG" id="cbx:Cenrod_0814"/>
<feature type="domain" description="Cas10/Cmr2 second palm" evidence="5">
    <location>
        <begin position="639"/>
        <end position="760"/>
    </location>
</feature>
<evidence type="ECO:0000256" key="1">
    <source>
        <dbReference type="ARBA" id="ARBA00022741"/>
    </source>
</evidence>
<evidence type="ECO:0000256" key="3">
    <source>
        <dbReference type="SAM" id="MobiDB-lite"/>
    </source>
</evidence>
<dbReference type="EMBL" id="CP004885">
    <property type="protein sequence ID" value="AGX86920.1"/>
    <property type="molecule type" value="Genomic_DNA"/>
</dbReference>
<dbReference type="Proteomes" id="UP000017184">
    <property type="component" value="Chromosome"/>
</dbReference>
<dbReference type="InterPro" id="IPR043128">
    <property type="entry name" value="Rev_trsase/Diguanyl_cyclase"/>
</dbReference>
<dbReference type="PATRIC" id="fig|946483.4.peg.815"/>
<reference evidence="6 7" key="1">
    <citation type="journal article" date="2013" name="Genome Biol.">
        <title>Genomic analysis reveals key aspects of prokaryotic symbiosis in the phototrophic consortium "Chlorochromatium aggregatum".</title>
        <authorList>
            <person name="Liu Z."/>
            <person name="Muller J."/>
            <person name="Li T."/>
            <person name="Alvey R.M."/>
            <person name="Vogl K."/>
            <person name="Frigaard N.U."/>
            <person name="Rockwell N.C."/>
            <person name="Boyd E.S."/>
            <person name="Tomsho L.P."/>
            <person name="Schuster S.C."/>
            <person name="Henke P."/>
            <person name="Rohde M."/>
            <person name="Overmann J."/>
            <person name="Bryant D.A."/>
        </authorList>
    </citation>
    <scope>NUCLEOTIDE SEQUENCE [LARGE SCALE GENOMIC DNA]</scope>
    <source>
        <strain evidence="6">CR</strain>
    </source>
</reference>
<protein>
    <submittedName>
        <fullName evidence="6">Hydrolase-like protein</fullName>
    </submittedName>
</protein>
<dbReference type="InterPro" id="IPR013407">
    <property type="entry name" value="CRISPR-assoc_prot_Cmr2"/>
</dbReference>
<name>U5N6L6_9BURK</name>
<dbReference type="Pfam" id="PF12469">
    <property type="entry name" value="Cmr2_N"/>
    <property type="match status" value="1"/>
</dbReference>
<evidence type="ECO:0000313" key="6">
    <source>
        <dbReference type="EMBL" id="AGX86920.1"/>
    </source>
</evidence>
<dbReference type="Gene3D" id="3.30.70.2220">
    <property type="entry name" value="CRISPR-Cas system, Cmr2 subunit, D1 domain, cysteine cluster"/>
    <property type="match status" value="1"/>
</dbReference>
<evidence type="ECO:0000313" key="7">
    <source>
        <dbReference type="Proteomes" id="UP000017184"/>
    </source>
</evidence>
<accession>U5N6L6</accession>
<keyword evidence="1" id="KW-0547">Nucleotide-binding</keyword>
<dbReference type="Gene3D" id="3.30.70.270">
    <property type="match status" value="1"/>
</dbReference>
<evidence type="ECO:0000259" key="5">
    <source>
        <dbReference type="Pfam" id="PF22335"/>
    </source>
</evidence>
<dbReference type="eggNOG" id="COG1353">
    <property type="taxonomic scope" value="Bacteria"/>
</dbReference>
<dbReference type="InterPro" id="IPR024615">
    <property type="entry name" value="CRISPR-assoc_Cmr2_N"/>
</dbReference>
<organism evidence="6 7">
    <name type="scientific">Candidatus Symbiobacter mobilis CR</name>
    <dbReference type="NCBI Taxonomy" id="946483"/>
    <lineage>
        <taxon>Bacteria</taxon>
        <taxon>Pseudomonadati</taxon>
        <taxon>Pseudomonadota</taxon>
        <taxon>Betaproteobacteria</taxon>
        <taxon>Burkholderiales</taxon>
        <taxon>Comamonadaceae</taxon>
    </lineage>
</organism>
<keyword evidence="6" id="KW-0378">Hydrolase</keyword>
<keyword evidence="7" id="KW-1185">Reference proteome</keyword>
<dbReference type="HOGENOM" id="CLU_012640_0_0_4"/>
<feature type="domain" description="CRISPR-associated protein Cmr2 N-terminal" evidence="4">
    <location>
        <begin position="192"/>
        <end position="323"/>
    </location>
</feature>
<evidence type="ECO:0000259" key="4">
    <source>
        <dbReference type="Pfam" id="PF12469"/>
    </source>
</evidence>
<dbReference type="STRING" id="946483.Cenrod_0814"/>